<dbReference type="EMBL" id="SGFE01000032">
    <property type="protein sequence ID" value="RZI30589.1"/>
    <property type="molecule type" value="Genomic_DNA"/>
</dbReference>
<dbReference type="Proteomes" id="UP000293369">
    <property type="component" value="Unassembled WGS sequence"/>
</dbReference>
<name>A0A4Q7D2N3_9PSED</name>
<comment type="caution">
    <text evidence="2">The sequence shown here is derived from an EMBL/GenBank/DDBJ whole genome shotgun (WGS) entry which is preliminary data.</text>
</comment>
<dbReference type="AlphaFoldDB" id="A0A4Q7D2N3"/>
<reference evidence="2 3" key="1">
    <citation type="submission" date="2019-02" db="EMBL/GenBank/DDBJ databases">
        <title>Pseudomonas spp from wheat grain.</title>
        <authorList>
            <person name="Cho G.-S."/>
            <person name="Franz C.M.A.P."/>
        </authorList>
    </citation>
    <scope>NUCLEOTIDE SEQUENCE [LARGE SCALE GENOMIC DNA]</scope>
    <source>
        <strain evidence="2 3">133NRW</strain>
    </source>
</reference>
<organism evidence="2 3">
    <name type="scientific">Pseudomonas orientalis</name>
    <dbReference type="NCBI Taxonomy" id="76758"/>
    <lineage>
        <taxon>Bacteria</taxon>
        <taxon>Pseudomonadati</taxon>
        <taxon>Pseudomonadota</taxon>
        <taxon>Gammaproteobacteria</taxon>
        <taxon>Pseudomonadales</taxon>
        <taxon>Pseudomonadaceae</taxon>
        <taxon>Pseudomonas</taxon>
    </lineage>
</organism>
<feature type="compositionally biased region" description="Basic and acidic residues" evidence="1">
    <location>
        <begin position="52"/>
        <end position="66"/>
    </location>
</feature>
<evidence type="ECO:0000313" key="2">
    <source>
        <dbReference type="EMBL" id="RZI30589.1"/>
    </source>
</evidence>
<feature type="region of interest" description="Disordered" evidence="1">
    <location>
        <begin position="1"/>
        <end position="74"/>
    </location>
</feature>
<accession>A0A4Q7D2N3</accession>
<protein>
    <submittedName>
        <fullName evidence="2">Uncharacterized protein</fullName>
    </submittedName>
</protein>
<proteinExistence type="predicted"/>
<dbReference type="RefSeq" id="WP_065894245.1">
    <property type="nucleotide sequence ID" value="NZ_CAXAOR010000091.1"/>
</dbReference>
<gene>
    <name evidence="2" type="ORF">EUX57_16670</name>
</gene>
<evidence type="ECO:0000313" key="3">
    <source>
        <dbReference type="Proteomes" id="UP000293369"/>
    </source>
</evidence>
<sequence length="74" mass="8045">MTDHKPADKTPAPVSSEDAQKGNADDTKGQSLERPNPRTETIDKVVTPTSIKDLERQTDAINEKLSKGQLSKGQ</sequence>
<evidence type="ECO:0000256" key="1">
    <source>
        <dbReference type="SAM" id="MobiDB-lite"/>
    </source>
</evidence>
<feature type="compositionally biased region" description="Basic and acidic residues" evidence="1">
    <location>
        <begin position="18"/>
        <end position="28"/>
    </location>
</feature>